<accession>A0A7V2ZID0</accession>
<evidence type="ECO:0000313" key="2">
    <source>
        <dbReference type="EMBL" id="HFI90564.1"/>
    </source>
</evidence>
<proteinExistence type="predicted"/>
<comment type="caution">
    <text evidence="2">The sequence shown here is derived from an EMBL/GenBank/DDBJ whole genome shotgun (WGS) entry which is preliminary data.</text>
</comment>
<dbReference type="CDD" id="cd01673">
    <property type="entry name" value="dNK"/>
    <property type="match status" value="1"/>
</dbReference>
<dbReference type="Pfam" id="PF01712">
    <property type="entry name" value="dNK"/>
    <property type="match status" value="1"/>
</dbReference>
<gene>
    <name evidence="2" type="ORF">ENS31_03410</name>
</gene>
<dbReference type="PANTHER" id="PTHR10513:SF46">
    <property type="entry name" value="DEOXYGUANOSINE KINASE"/>
    <property type="match status" value="1"/>
</dbReference>
<dbReference type="InterPro" id="IPR050566">
    <property type="entry name" value="Deoxyribonucleoside_kinase"/>
</dbReference>
<dbReference type="InterPro" id="IPR031314">
    <property type="entry name" value="DNK_dom"/>
</dbReference>
<organism evidence="2">
    <name type="scientific">Ignavibacterium album</name>
    <dbReference type="NCBI Taxonomy" id="591197"/>
    <lineage>
        <taxon>Bacteria</taxon>
        <taxon>Pseudomonadati</taxon>
        <taxon>Ignavibacteriota</taxon>
        <taxon>Ignavibacteria</taxon>
        <taxon>Ignavibacteriales</taxon>
        <taxon>Ignavibacteriaceae</taxon>
        <taxon>Ignavibacterium</taxon>
    </lineage>
</organism>
<dbReference type="Gene3D" id="3.40.50.300">
    <property type="entry name" value="P-loop containing nucleotide triphosphate hydrolases"/>
    <property type="match status" value="1"/>
</dbReference>
<keyword evidence="2" id="KW-0808">Transferase</keyword>
<dbReference type="GO" id="GO:0005524">
    <property type="term" value="F:ATP binding"/>
    <property type="evidence" value="ECO:0007669"/>
    <property type="project" value="InterPro"/>
</dbReference>
<evidence type="ECO:0000259" key="1">
    <source>
        <dbReference type="Pfam" id="PF01712"/>
    </source>
</evidence>
<dbReference type="SUPFAM" id="SSF52540">
    <property type="entry name" value="P-loop containing nucleoside triphosphate hydrolases"/>
    <property type="match status" value="1"/>
</dbReference>
<keyword evidence="2" id="KW-0418">Kinase</keyword>
<dbReference type="InterPro" id="IPR002624">
    <property type="entry name" value="DCK/DGK"/>
</dbReference>
<reference evidence="2" key="1">
    <citation type="journal article" date="2020" name="mSystems">
        <title>Genome- and Community-Level Interaction Insights into Carbon Utilization and Element Cycling Functions of Hydrothermarchaeota in Hydrothermal Sediment.</title>
        <authorList>
            <person name="Zhou Z."/>
            <person name="Liu Y."/>
            <person name="Xu W."/>
            <person name="Pan J."/>
            <person name="Luo Z.H."/>
            <person name="Li M."/>
        </authorList>
    </citation>
    <scope>NUCLEOTIDE SEQUENCE [LARGE SCALE GENOMIC DNA]</scope>
    <source>
        <strain evidence="2">SpSt-479</strain>
    </source>
</reference>
<dbReference type="GO" id="GO:0019136">
    <property type="term" value="F:deoxynucleoside kinase activity"/>
    <property type="evidence" value="ECO:0007669"/>
    <property type="project" value="InterPro"/>
</dbReference>
<dbReference type="PIRSF" id="PIRSF000705">
    <property type="entry name" value="DNK"/>
    <property type="match status" value="1"/>
</dbReference>
<dbReference type="GO" id="GO:0005737">
    <property type="term" value="C:cytoplasm"/>
    <property type="evidence" value="ECO:0007669"/>
    <property type="project" value="TreeGrafter"/>
</dbReference>
<sequence>MDNNSELRYIAVEGVIGAGKTALAKKLKTRLDARLVLEQFETNPFLEKFYNDRRRYAFQTQMFFLINRYKQQEELIQEDLFSSYIISDYTFEKDRIFAYLNLNGDELKLYESLYPLLARTLRKPDLVVFLQSSIDRLMFNIKKRGRAIEKNLTRSYIEELSEAYNHYFFRYNSTPLLIVNSTEIDFVNNENDFEELFRQIFREDRGLIEYFNPETRRVL</sequence>
<dbReference type="InterPro" id="IPR027417">
    <property type="entry name" value="P-loop_NTPase"/>
</dbReference>
<dbReference type="AlphaFoldDB" id="A0A7V2ZID0"/>
<name>A0A7V2ZID0_9BACT</name>
<dbReference type="RefSeq" id="WP_304145708.1">
    <property type="nucleotide sequence ID" value="NZ_JAOAIE010000059.1"/>
</dbReference>
<protein>
    <submittedName>
        <fullName evidence="2">Deoxynucleoside kinase</fullName>
    </submittedName>
</protein>
<dbReference type="PANTHER" id="PTHR10513">
    <property type="entry name" value="DEOXYNUCLEOSIDE KINASE"/>
    <property type="match status" value="1"/>
</dbReference>
<feature type="domain" description="Deoxynucleoside kinase" evidence="1">
    <location>
        <begin position="10"/>
        <end position="200"/>
    </location>
</feature>
<dbReference type="EMBL" id="DSUJ01000008">
    <property type="protein sequence ID" value="HFI90564.1"/>
    <property type="molecule type" value="Genomic_DNA"/>
</dbReference>